<evidence type="ECO:0000256" key="1">
    <source>
        <dbReference type="SAM" id="MobiDB-lite"/>
    </source>
</evidence>
<protein>
    <submittedName>
        <fullName evidence="2">Uncharacterized protein</fullName>
    </submittedName>
</protein>
<gene>
    <name evidence="2" type="ORF">BpHYR1_033102</name>
</gene>
<dbReference type="EMBL" id="REGN01012304">
    <property type="protein sequence ID" value="RMZ96125.1"/>
    <property type="molecule type" value="Genomic_DNA"/>
</dbReference>
<feature type="compositionally biased region" description="Acidic residues" evidence="1">
    <location>
        <begin position="116"/>
        <end position="130"/>
    </location>
</feature>
<evidence type="ECO:0000313" key="2">
    <source>
        <dbReference type="EMBL" id="RMZ96125.1"/>
    </source>
</evidence>
<sequence length="130" mass="14930">FNVLQKKFENLKFKHKASSLYTLTAKLCACNVDYQFKPKKILDFLKFGQTSYPQSFFDALDVDLSESNFCLDFNNYQKIVKPRNKFGEDVCFAFVKLSKKKTKSSQSLDESLSGVSEDEGEDEVYSGEEN</sequence>
<name>A0A3M7PAK2_BRAPC</name>
<dbReference type="Proteomes" id="UP000276133">
    <property type="component" value="Unassembled WGS sequence"/>
</dbReference>
<comment type="caution">
    <text evidence="2">The sequence shown here is derived from an EMBL/GenBank/DDBJ whole genome shotgun (WGS) entry which is preliminary data.</text>
</comment>
<accession>A0A3M7PAK2</accession>
<keyword evidence="3" id="KW-1185">Reference proteome</keyword>
<proteinExistence type="predicted"/>
<dbReference type="AlphaFoldDB" id="A0A3M7PAK2"/>
<feature type="non-terminal residue" evidence="2">
    <location>
        <position position="1"/>
    </location>
</feature>
<organism evidence="2 3">
    <name type="scientific">Brachionus plicatilis</name>
    <name type="common">Marine rotifer</name>
    <name type="synonym">Brachionus muelleri</name>
    <dbReference type="NCBI Taxonomy" id="10195"/>
    <lineage>
        <taxon>Eukaryota</taxon>
        <taxon>Metazoa</taxon>
        <taxon>Spiralia</taxon>
        <taxon>Gnathifera</taxon>
        <taxon>Rotifera</taxon>
        <taxon>Eurotatoria</taxon>
        <taxon>Monogononta</taxon>
        <taxon>Pseudotrocha</taxon>
        <taxon>Ploima</taxon>
        <taxon>Brachionidae</taxon>
        <taxon>Brachionus</taxon>
    </lineage>
</organism>
<feature type="region of interest" description="Disordered" evidence="1">
    <location>
        <begin position="99"/>
        <end position="130"/>
    </location>
</feature>
<reference evidence="2 3" key="1">
    <citation type="journal article" date="2018" name="Sci. Rep.">
        <title>Genomic signatures of local adaptation to the degree of environmental predictability in rotifers.</title>
        <authorList>
            <person name="Franch-Gras L."/>
            <person name="Hahn C."/>
            <person name="Garcia-Roger E.M."/>
            <person name="Carmona M.J."/>
            <person name="Serra M."/>
            <person name="Gomez A."/>
        </authorList>
    </citation>
    <scope>NUCLEOTIDE SEQUENCE [LARGE SCALE GENOMIC DNA]</scope>
    <source>
        <strain evidence="2">HYR1</strain>
    </source>
</reference>
<evidence type="ECO:0000313" key="3">
    <source>
        <dbReference type="Proteomes" id="UP000276133"/>
    </source>
</evidence>